<name>A0A6P1TL84_9FIRM</name>
<dbReference type="AlphaFoldDB" id="A0A6P1TL84"/>
<sequence length="190" mass="22006">MQKTILWEIVPLNQPTITKNCSKCSTKCTFITTGNFRINANQSKVDVWLIYQCRKCKTTWNMSILSRVNPTSIPPDLYRKFLCNDEELARKYAFDANIHAQNNVNLDYEEVEYEVSGDIIRLTDLNESIQVQLRSNYPMDIRVDKILSRKLGISRSSIKRLGLCGKIIINNEKEIWKTTLCNDLIITILP</sequence>
<accession>A0A6P1TL84</accession>
<proteinExistence type="predicted"/>
<evidence type="ECO:0000313" key="1">
    <source>
        <dbReference type="EMBL" id="QHQ61183.1"/>
    </source>
</evidence>
<organism evidence="1 2">
    <name type="scientific">Anaerocolumna sedimenticola</name>
    <dbReference type="NCBI Taxonomy" id="2696063"/>
    <lineage>
        <taxon>Bacteria</taxon>
        <taxon>Bacillati</taxon>
        <taxon>Bacillota</taxon>
        <taxon>Clostridia</taxon>
        <taxon>Lachnospirales</taxon>
        <taxon>Lachnospiraceae</taxon>
        <taxon>Anaerocolumna</taxon>
    </lineage>
</organism>
<dbReference type="Proteomes" id="UP000464314">
    <property type="component" value="Chromosome"/>
</dbReference>
<protein>
    <submittedName>
        <fullName evidence="1">DUF1062 domain-containing protein</fullName>
    </submittedName>
</protein>
<dbReference type="InterPro" id="IPR009412">
    <property type="entry name" value="DUF1062"/>
</dbReference>
<reference evidence="1 2" key="1">
    <citation type="submission" date="2020-01" db="EMBL/GenBank/DDBJ databases">
        <title>Genome analysis of Anaerocolumna sp. CBA3638.</title>
        <authorList>
            <person name="Kim J."/>
            <person name="Roh S.W."/>
        </authorList>
    </citation>
    <scope>NUCLEOTIDE SEQUENCE [LARGE SCALE GENOMIC DNA]</scope>
    <source>
        <strain evidence="1 2">CBA3638</strain>
    </source>
</reference>
<gene>
    <name evidence="1" type="ORF">Ana3638_10695</name>
</gene>
<dbReference type="RefSeq" id="WP_161838010.1">
    <property type="nucleotide sequence ID" value="NZ_CP048000.1"/>
</dbReference>
<evidence type="ECO:0000313" key="2">
    <source>
        <dbReference type="Proteomes" id="UP000464314"/>
    </source>
</evidence>
<dbReference type="EMBL" id="CP048000">
    <property type="protein sequence ID" value="QHQ61183.1"/>
    <property type="molecule type" value="Genomic_DNA"/>
</dbReference>
<dbReference type="KEGG" id="anr:Ana3638_10695"/>
<keyword evidence="2" id="KW-1185">Reference proteome</keyword>
<dbReference type="Pfam" id="PF06353">
    <property type="entry name" value="DUF1062"/>
    <property type="match status" value="1"/>
</dbReference>